<evidence type="ECO:0000256" key="10">
    <source>
        <dbReference type="RuleBase" id="RU364068"/>
    </source>
</evidence>
<dbReference type="PANTHER" id="PTHR20854">
    <property type="entry name" value="INOSITOL MONOPHOSPHATASE"/>
    <property type="match status" value="1"/>
</dbReference>
<organism evidence="11 12">
    <name type="scientific">Thalassospira xiamenensis</name>
    <dbReference type="NCBI Taxonomy" id="220697"/>
    <lineage>
        <taxon>Bacteria</taxon>
        <taxon>Pseudomonadati</taxon>
        <taxon>Pseudomonadota</taxon>
        <taxon>Alphaproteobacteria</taxon>
        <taxon>Rhodospirillales</taxon>
        <taxon>Thalassospiraceae</taxon>
        <taxon>Thalassospira</taxon>
    </lineage>
</organism>
<evidence type="ECO:0000313" key="12">
    <source>
        <dbReference type="Proteomes" id="UP000219068"/>
    </source>
</evidence>
<dbReference type="InterPro" id="IPR022337">
    <property type="entry name" value="Inositol_monophosphatase_SuhB"/>
</dbReference>
<evidence type="ECO:0000256" key="2">
    <source>
        <dbReference type="ARBA" id="ARBA00001946"/>
    </source>
</evidence>
<dbReference type="RefSeq" id="WP_197467397.1">
    <property type="nucleotide sequence ID" value="NZ_JALLPZ010000001.1"/>
</dbReference>
<dbReference type="PROSITE" id="PS00629">
    <property type="entry name" value="IMP_1"/>
    <property type="match status" value="1"/>
</dbReference>
<dbReference type="GO" id="GO:0006020">
    <property type="term" value="P:inositol metabolic process"/>
    <property type="evidence" value="ECO:0007669"/>
    <property type="project" value="TreeGrafter"/>
</dbReference>
<dbReference type="GO" id="GO:0008934">
    <property type="term" value="F:inositol monophosphate 1-phosphatase activity"/>
    <property type="evidence" value="ECO:0007669"/>
    <property type="project" value="InterPro"/>
</dbReference>
<evidence type="ECO:0000313" key="11">
    <source>
        <dbReference type="EMBL" id="SOB93976.1"/>
    </source>
</evidence>
<dbReference type="InterPro" id="IPR000760">
    <property type="entry name" value="Inositol_monophosphatase-like"/>
</dbReference>
<evidence type="ECO:0000256" key="1">
    <source>
        <dbReference type="ARBA" id="ARBA00001033"/>
    </source>
</evidence>
<accession>A0A285RIM1</accession>
<dbReference type="PRINTS" id="PR01959">
    <property type="entry name" value="SBIMPHPHTASE"/>
</dbReference>
<evidence type="ECO:0000256" key="7">
    <source>
        <dbReference type="ARBA" id="ARBA00022801"/>
    </source>
</evidence>
<dbReference type="GO" id="GO:0046872">
    <property type="term" value="F:metal ion binding"/>
    <property type="evidence" value="ECO:0007669"/>
    <property type="project" value="UniProtKB-KW"/>
</dbReference>
<feature type="binding site" evidence="9">
    <location>
        <position position="218"/>
    </location>
    <ligand>
        <name>Mg(2+)</name>
        <dbReference type="ChEBI" id="CHEBI:18420"/>
        <label>1</label>
        <note>catalytic</note>
    </ligand>
</feature>
<feature type="binding site" evidence="9">
    <location>
        <position position="93"/>
    </location>
    <ligand>
        <name>Mg(2+)</name>
        <dbReference type="ChEBI" id="CHEBI:18420"/>
        <label>2</label>
    </ligand>
</feature>
<dbReference type="GO" id="GO:0046854">
    <property type="term" value="P:phosphatidylinositol phosphate biosynthetic process"/>
    <property type="evidence" value="ECO:0007669"/>
    <property type="project" value="InterPro"/>
</dbReference>
<dbReference type="InterPro" id="IPR020550">
    <property type="entry name" value="Inositol_monophosphatase_CS"/>
</dbReference>
<evidence type="ECO:0000256" key="6">
    <source>
        <dbReference type="ARBA" id="ARBA00022723"/>
    </source>
</evidence>
<dbReference type="InterPro" id="IPR020583">
    <property type="entry name" value="Inositol_monoP_metal-BS"/>
</dbReference>
<keyword evidence="6 9" id="KW-0479">Metal-binding</keyword>
<sequence length="269" mass="29441">MRGAARRSANINVMFKAVEKAAYGLKRDFGEVENLQVSMKGPADFVSAADHRAEKRLREELERARPGYGFLLEEGGEIKGSDPEHRWIIDPLDGTTNFLHGIPHFAISVALQKGDEIIAGIIYDVAKDEFFWAEKGVGAYLDNRRLRVSGRRRLNECVLACGVPHIGHGDHAAFEKQLHSVMDRCAGVRRMGAASLDLAYVAAGRFDGYWESHLNAWDIAAGLLMITEAGGYVRDAKGGTNMLGTGSVVAANDYIQPVLAKTLKKAVTE</sequence>
<name>A0A285RIM1_9PROT</name>
<evidence type="ECO:0000256" key="3">
    <source>
        <dbReference type="ARBA" id="ARBA00009759"/>
    </source>
</evidence>
<dbReference type="SUPFAM" id="SSF56655">
    <property type="entry name" value="Carbohydrate phosphatase"/>
    <property type="match status" value="1"/>
</dbReference>
<dbReference type="PRINTS" id="PR00377">
    <property type="entry name" value="IMPHPHTASES"/>
</dbReference>
<dbReference type="EMBL" id="OBMM01000001">
    <property type="protein sequence ID" value="SOB93976.1"/>
    <property type="molecule type" value="Genomic_DNA"/>
</dbReference>
<dbReference type="InterPro" id="IPR033942">
    <property type="entry name" value="IMPase"/>
</dbReference>
<comment type="catalytic activity">
    <reaction evidence="1 10">
        <text>a myo-inositol phosphate + H2O = myo-inositol + phosphate</text>
        <dbReference type="Rhea" id="RHEA:24056"/>
        <dbReference type="ChEBI" id="CHEBI:15377"/>
        <dbReference type="ChEBI" id="CHEBI:17268"/>
        <dbReference type="ChEBI" id="CHEBI:43474"/>
        <dbReference type="ChEBI" id="CHEBI:84139"/>
        <dbReference type="EC" id="3.1.3.25"/>
    </reaction>
</comment>
<gene>
    <name evidence="11" type="ORF">SAMN05428964_101884</name>
</gene>
<dbReference type="GO" id="GO:0007165">
    <property type="term" value="P:signal transduction"/>
    <property type="evidence" value="ECO:0007669"/>
    <property type="project" value="TreeGrafter"/>
</dbReference>
<proteinExistence type="inferred from homology"/>
<dbReference type="Proteomes" id="UP000219068">
    <property type="component" value="Unassembled WGS sequence"/>
</dbReference>
<keyword evidence="7 10" id="KW-0378">Hydrolase</keyword>
<dbReference type="AlphaFoldDB" id="A0A285RIM1"/>
<keyword evidence="8 9" id="KW-0460">Magnesium</keyword>
<feature type="binding site" evidence="9">
    <location>
        <position position="73"/>
    </location>
    <ligand>
        <name>Mg(2+)</name>
        <dbReference type="ChEBI" id="CHEBI:18420"/>
        <label>1</label>
        <note>catalytic</note>
    </ligand>
</feature>
<feature type="binding site" evidence="9">
    <location>
        <position position="92"/>
    </location>
    <ligand>
        <name>Mg(2+)</name>
        <dbReference type="ChEBI" id="CHEBI:18420"/>
        <label>1</label>
        <note>catalytic</note>
    </ligand>
</feature>
<comment type="similarity">
    <text evidence="3 10">Belongs to the inositol monophosphatase superfamily.</text>
</comment>
<dbReference type="CDD" id="cd01639">
    <property type="entry name" value="IMPase"/>
    <property type="match status" value="1"/>
</dbReference>
<reference evidence="11 12" key="1">
    <citation type="submission" date="2017-08" db="EMBL/GenBank/DDBJ databases">
        <authorList>
            <person name="de Groot N.N."/>
        </authorList>
    </citation>
    <scope>NUCLEOTIDE SEQUENCE [LARGE SCALE GENOMIC DNA]</scope>
    <source>
        <strain evidence="11 12">USBA 78</strain>
    </source>
</reference>
<comment type="cofactor">
    <cofactor evidence="2 9 10">
        <name>Mg(2+)</name>
        <dbReference type="ChEBI" id="CHEBI:18420"/>
    </cofactor>
</comment>
<dbReference type="FunFam" id="3.30.540.10:FF:000003">
    <property type="entry name" value="Inositol-1-monophosphatase"/>
    <property type="match status" value="1"/>
</dbReference>
<evidence type="ECO:0000256" key="8">
    <source>
        <dbReference type="ARBA" id="ARBA00022842"/>
    </source>
</evidence>
<dbReference type="PANTHER" id="PTHR20854:SF4">
    <property type="entry name" value="INOSITOL-1-MONOPHOSPHATASE-RELATED"/>
    <property type="match status" value="1"/>
</dbReference>
<protein>
    <recommendedName>
        <fullName evidence="5 10">Inositol-1-monophosphatase</fullName>
        <ecNumber evidence="4 10">3.1.3.25</ecNumber>
    </recommendedName>
</protein>
<evidence type="ECO:0000256" key="4">
    <source>
        <dbReference type="ARBA" id="ARBA00013106"/>
    </source>
</evidence>
<dbReference type="PROSITE" id="PS00630">
    <property type="entry name" value="IMP_2"/>
    <property type="match status" value="1"/>
</dbReference>
<dbReference type="Gene3D" id="3.40.190.80">
    <property type="match status" value="1"/>
</dbReference>
<evidence type="ECO:0000256" key="5">
    <source>
        <dbReference type="ARBA" id="ARBA00019784"/>
    </source>
</evidence>
<evidence type="ECO:0000256" key="9">
    <source>
        <dbReference type="PIRSR" id="PIRSR600760-2"/>
    </source>
</evidence>
<feature type="binding site" evidence="9">
    <location>
        <position position="90"/>
    </location>
    <ligand>
        <name>Mg(2+)</name>
        <dbReference type="ChEBI" id="CHEBI:18420"/>
        <label>2</label>
    </ligand>
</feature>
<dbReference type="Gene3D" id="3.30.540.10">
    <property type="entry name" value="Fructose-1,6-Bisphosphatase, subunit A, domain 1"/>
    <property type="match status" value="1"/>
</dbReference>
<dbReference type="Pfam" id="PF00459">
    <property type="entry name" value="Inositol_P"/>
    <property type="match status" value="1"/>
</dbReference>
<dbReference type="EC" id="3.1.3.25" evidence="4 10"/>